<feature type="compositionally biased region" description="Basic and acidic residues" evidence="1">
    <location>
        <begin position="87"/>
        <end position="97"/>
    </location>
</feature>
<evidence type="ECO:0000313" key="3">
    <source>
        <dbReference type="Proteomes" id="UP000438429"/>
    </source>
</evidence>
<name>A0A6A4RSW0_SCOMX</name>
<evidence type="ECO:0000313" key="2">
    <source>
        <dbReference type="EMBL" id="KAF0022102.1"/>
    </source>
</evidence>
<reference evidence="2 3" key="1">
    <citation type="submission" date="2019-06" db="EMBL/GenBank/DDBJ databases">
        <title>Draft genomes of female and male turbot (Scophthalmus maximus).</title>
        <authorList>
            <person name="Xu H."/>
            <person name="Xu X.-W."/>
            <person name="Shao C."/>
            <person name="Chen S."/>
        </authorList>
    </citation>
    <scope>NUCLEOTIDE SEQUENCE [LARGE SCALE GENOMIC DNA]</scope>
    <source>
        <strain evidence="2">Ysfricsl-2016a</strain>
        <tissue evidence="2">Blood</tissue>
    </source>
</reference>
<proteinExistence type="predicted"/>
<feature type="region of interest" description="Disordered" evidence="1">
    <location>
        <begin position="1"/>
        <end position="24"/>
    </location>
</feature>
<feature type="compositionally biased region" description="Polar residues" evidence="1">
    <location>
        <begin position="11"/>
        <end position="24"/>
    </location>
</feature>
<protein>
    <submittedName>
        <fullName evidence="2">Uncharacterized protein</fullName>
    </submittedName>
</protein>
<gene>
    <name evidence="2" type="ORF">F2P81_025647</name>
</gene>
<comment type="caution">
    <text evidence="2">The sequence shown here is derived from an EMBL/GenBank/DDBJ whole genome shotgun (WGS) entry which is preliminary data.</text>
</comment>
<sequence length="139" mass="14758">MGPVEDYPSRNGLNKASATPSTGTLTFTQARSLAAGASSETAWALAQEQAAQKTPRPQEAAANTAPRKACQDEESPCEQNGFAEFPGDAKEIGETKPVDSGTSECDEDDHDASDLEDEDPEHPSDHCSNPDCCDPALRY</sequence>
<dbReference type="Proteomes" id="UP000438429">
    <property type="component" value="Unassembled WGS sequence"/>
</dbReference>
<feature type="region of interest" description="Disordered" evidence="1">
    <location>
        <begin position="45"/>
        <end position="139"/>
    </location>
</feature>
<accession>A0A6A4RSW0</accession>
<feature type="compositionally biased region" description="Acidic residues" evidence="1">
    <location>
        <begin position="104"/>
        <end position="120"/>
    </location>
</feature>
<evidence type="ECO:0000256" key="1">
    <source>
        <dbReference type="SAM" id="MobiDB-lite"/>
    </source>
</evidence>
<dbReference type="AlphaFoldDB" id="A0A6A4RSW0"/>
<organism evidence="2 3">
    <name type="scientific">Scophthalmus maximus</name>
    <name type="common">Turbot</name>
    <name type="synonym">Psetta maxima</name>
    <dbReference type="NCBI Taxonomy" id="52904"/>
    <lineage>
        <taxon>Eukaryota</taxon>
        <taxon>Metazoa</taxon>
        <taxon>Chordata</taxon>
        <taxon>Craniata</taxon>
        <taxon>Vertebrata</taxon>
        <taxon>Euteleostomi</taxon>
        <taxon>Actinopterygii</taxon>
        <taxon>Neopterygii</taxon>
        <taxon>Teleostei</taxon>
        <taxon>Neoteleostei</taxon>
        <taxon>Acanthomorphata</taxon>
        <taxon>Carangaria</taxon>
        <taxon>Pleuronectiformes</taxon>
        <taxon>Pleuronectoidei</taxon>
        <taxon>Scophthalmidae</taxon>
        <taxon>Scophthalmus</taxon>
    </lineage>
</organism>
<dbReference type="EMBL" id="VEVO01000170">
    <property type="protein sequence ID" value="KAF0022102.1"/>
    <property type="molecule type" value="Genomic_DNA"/>
</dbReference>